<dbReference type="Pfam" id="PF01527">
    <property type="entry name" value="HTH_Tnp_1"/>
    <property type="match status" value="1"/>
</dbReference>
<dbReference type="PANTHER" id="PTHR47515">
    <property type="entry name" value="LOW CALCIUM RESPONSE LOCUS PROTEIN T"/>
    <property type="match status" value="1"/>
</dbReference>
<feature type="domain" description="Integrase catalytic" evidence="2">
    <location>
        <begin position="196"/>
        <end position="360"/>
    </location>
</feature>
<comment type="caution">
    <text evidence="3">The sequence shown here is derived from an EMBL/GenBank/DDBJ whole genome shotgun (WGS) entry which is preliminary data.</text>
</comment>
<dbReference type="GO" id="GO:0004803">
    <property type="term" value="F:transposase activity"/>
    <property type="evidence" value="ECO:0007669"/>
    <property type="project" value="InterPro"/>
</dbReference>
<dbReference type="SUPFAM" id="SSF53098">
    <property type="entry name" value="Ribonuclease H-like"/>
    <property type="match status" value="1"/>
</dbReference>
<dbReference type="AlphaFoldDB" id="A0A2G1QHV5"/>
<dbReference type="GO" id="GO:0015074">
    <property type="term" value="P:DNA integration"/>
    <property type="evidence" value="ECO:0007669"/>
    <property type="project" value="InterPro"/>
</dbReference>
<dbReference type="EMBL" id="PDVP01000018">
    <property type="protein sequence ID" value="PHP65102.1"/>
    <property type="molecule type" value="Genomic_DNA"/>
</dbReference>
<dbReference type="PROSITE" id="PS50994">
    <property type="entry name" value="INTEGRASE"/>
    <property type="match status" value="1"/>
</dbReference>
<keyword evidence="4" id="KW-1185">Reference proteome</keyword>
<dbReference type="GO" id="GO:0003677">
    <property type="term" value="F:DNA binding"/>
    <property type="evidence" value="ECO:0007669"/>
    <property type="project" value="InterPro"/>
</dbReference>
<name>A0A2G1QHV5_9HYPH</name>
<dbReference type="InterPro" id="IPR002514">
    <property type="entry name" value="Transposase_8"/>
</dbReference>
<dbReference type="Pfam" id="PF13276">
    <property type="entry name" value="HTH_21"/>
    <property type="match status" value="1"/>
</dbReference>
<dbReference type="Pfam" id="PF13683">
    <property type="entry name" value="rve_3"/>
    <property type="match status" value="1"/>
</dbReference>
<feature type="coiled-coil region" evidence="1">
    <location>
        <begin position="49"/>
        <end position="76"/>
    </location>
</feature>
<sequence>MKRSRFSDEQIIGILKEHQAGISAADLCRKHGVSDATFYKWRSKYGGMEVSEAKRLKALEEENAKLKKLLAESMMDVSTLREMLGKKLLTPGSRRNAVSWAIEHQGYSQRRACGLVGIDPRVYRYRSTRPDDAELRKRLKELASQRRHFGYRRLHILLKREGVEVNWKKLYRLYREERLTVRKRGGRKRALGTRAPMTIPQDSNQRWSLDFVSGTLVDGRRFRILCVIDDFSRECLATVVDNSISGHRVARELDAIAERRGYPLLVVSDNGTELTANAMLSWQQDRDVEWHYIAPGKPMQNGFVESFNGRLRDECLNEHLFTSYRNARDIIEEWRIDYNLNRPHTSLNELTPNEFATRSERDHNVNRANL</sequence>
<dbReference type="PANTHER" id="PTHR47515:SF1">
    <property type="entry name" value="BLR2054 PROTEIN"/>
    <property type="match status" value="1"/>
</dbReference>
<organism evidence="3 4">
    <name type="scientific">Zhengella mangrovi</name>
    <dbReference type="NCBI Taxonomy" id="1982044"/>
    <lineage>
        <taxon>Bacteria</taxon>
        <taxon>Pseudomonadati</taxon>
        <taxon>Pseudomonadota</taxon>
        <taxon>Alphaproteobacteria</taxon>
        <taxon>Hyphomicrobiales</taxon>
        <taxon>Notoacmeibacteraceae</taxon>
        <taxon>Zhengella</taxon>
    </lineage>
</organism>
<dbReference type="InterPro" id="IPR048020">
    <property type="entry name" value="Transpos_IS3"/>
</dbReference>
<gene>
    <name evidence="3" type="ORF">CSC94_20450</name>
</gene>
<dbReference type="InterPro" id="IPR012337">
    <property type="entry name" value="RNaseH-like_sf"/>
</dbReference>
<dbReference type="InterPro" id="IPR001584">
    <property type="entry name" value="Integrase_cat-core"/>
</dbReference>
<evidence type="ECO:0000256" key="1">
    <source>
        <dbReference type="SAM" id="Coils"/>
    </source>
</evidence>
<evidence type="ECO:0000313" key="4">
    <source>
        <dbReference type="Proteomes" id="UP000221168"/>
    </source>
</evidence>
<reference evidence="3 4" key="1">
    <citation type="submission" date="2017-10" db="EMBL/GenBank/DDBJ databases">
        <title>Sedimentibacterium mangrovi gen. nov., sp. nov., a novel member of family Phyllobacteriacea isolated from mangrove sediment.</title>
        <authorList>
            <person name="Liao H."/>
            <person name="Tian Y."/>
        </authorList>
    </citation>
    <scope>NUCLEOTIDE SEQUENCE [LARGE SCALE GENOMIC DNA]</scope>
    <source>
        <strain evidence="3 4">X9-2-2</strain>
    </source>
</reference>
<dbReference type="RefSeq" id="WP_099308246.1">
    <property type="nucleotide sequence ID" value="NZ_PDVP01000018.1"/>
</dbReference>
<dbReference type="GO" id="GO:0006313">
    <property type="term" value="P:DNA transposition"/>
    <property type="evidence" value="ECO:0007669"/>
    <property type="project" value="InterPro"/>
</dbReference>
<dbReference type="InterPro" id="IPR009057">
    <property type="entry name" value="Homeodomain-like_sf"/>
</dbReference>
<dbReference type="Gene3D" id="3.30.420.10">
    <property type="entry name" value="Ribonuclease H-like superfamily/Ribonuclease H"/>
    <property type="match status" value="1"/>
</dbReference>
<evidence type="ECO:0000259" key="2">
    <source>
        <dbReference type="PROSITE" id="PS50994"/>
    </source>
</evidence>
<dbReference type="InterPro" id="IPR036397">
    <property type="entry name" value="RNaseH_sf"/>
</dbReference>
<dbReference type="NCBIfam" id="NF033516">
    <property type="entry name" value="transpos_IS3"/>
    <property type="match status" value="1"/>
</dbReference>
<accession>A0A2G1QHV5</accession>
<evidence type="ECO:0000313" key="3">
    <source>
        <dbReference type="EMBL" id="PHP65102.1"/>
    </source>
</evidence>
<proteinExistence type="predicted"/>
<protein>
    <submittedName>
        <fullName evidence="3">IS3 family transposase</fullName>
    </submittedName>
</protein>
<dbReference type="SUPFAM" id="SSF46689">
    <property type="entry name" value="Homeodomain-like"/>
    <property type="match status" value="1"/>
</dbReference>
<dbReference type="OrthoDB" id="9809060at2"/>
<keyword evidence="1" id="KW-0175">Coiled coil</keyword>
<dbReference type="InterPro" id="IPR025948">
    <property type="entry name" value="HTH-like_dom"/>
</dbReference>
<dbReference type="Proteomes" id="UP000221168">
    <property type="component" value="Unassembled WGS sequence"/>
</dbReference>